<dbReference type="EMBL" id="JAIQ01000060">
    <property type="protein sequence ID" value="KLE01674.1"/>
    <property type="molecule type" value="Genomic_DNA"/>
</dbReference>
<dbReference type="PANTHER" id="PTHR43479:SF11">
    <property type="entry name" value="ACREF_ENVCD OPERON REPRESSOR-RELATED"/>
    <property type="match status" value="1"/>
</dbReference>
<evidence type="ECO:0000313" key="5">
    <source>
        <dbReference type="Proteomes" id="UP000035514"/>
    </source>
</evidence>
<dbReference type="PANTHER" id="PTHR43479">
    <property type="entry name" value="ACREF/ENVCD OPERON REPRESSOR-RELATED"/>
    <property type="match status" value="1"/>
</dbReference>
<dbReference type="GO" id="GO:0003677">
    <property type="term" value="F:DNA binding"/>
    <property type="evidence" value="ECO:0007669"/>
    <property type="project" value="UniProtKB-UniRule"/>
</dbReference>
<reference evidence="4 5" key="1">
    <citation type="submission" date="2014-01" db="EMBL/GenBank/DDBJ databases">
        <title>Development of a Comparative Genomic Fingerprinting Assay for High Resolution Genotyping of Arcobacter butzleri.</title>
        <authorList>
            <person name="Webb A.L."/>
            <person name="Inglis G.D."/>
            <person name="Kruczkiewicz P."/>
            <person name="Selinger L.B."/>
            <person name="Taboada E.N."/>
        </authorList>
    </citation>
    <scope>NUCLEOTIDE SEQUENCE [LARGE SCALE GENOMIC DNA]</scope>
    <source>
        <strain evidence="4 5">L348</strain>
    </source>
</reference>
<dbReference type="PROSITE" id="PS50977">
    <property type="entry name" value="HTH_TETR_2"/>
    <property type="match status" value="1"/>
</dbReference>
<dbReference type="Proteomes" id="UP000035514">
    <property type="component" value="Unassembled WGS sequence"/>
</dbReference>
<feature type="DNA-binding region" description="H-T-H motif" evidence="2">
    <location>
        <begin position="31"/>
        <end position="50"/>
    </location>
</feature>
<evidence type="ECO:0000256" key="1">
    <source>
        <dbReference type="ARBA" id="ARBA00023125"/>
    </source>
</evidence>
<evidence type="ECO:0000313" key="4">
    <source>
        <dbReference type="EMBL" id="KLE01674.1"/>
    </source>
</evidence>
<comment type="caution">
    <text evidence="4">The sequence shown here is derived from an EMBL/GenBank/DDBJ whole genome shotgun (WGS) entry which is preliminary data.</text>
</comment>
<dbReference type="InterPro" id="IPR009057">
    <property type="entry name" value="Homeodomain-like_sf"/>
</dbReference>
<dbReference type="AlphaFoldDB" id="A0A0G9K560"/>
<dbReference type="InterPro" id="IPR001647">
    <property type="entry name" value="HTH_TetR"/>
</dbReference>
<evidence type="ECO:0000256" key="2">
    <source>
        <dbReference type="PROSITE-ProRule" id="PRU00335"/>
    </source>
</evidence>
<dbReference type="InterPro" id="IPR023772">
    <property type="entry name" value="DNA-bd_HTH_TetR-type_CS"/>
</dbReference>
<accession>A0A0G9K560</accession>
<proteinExistence type="predicted"/>
<dbReference type="SUPFAM" id="SSF48498">
    <property type="entry name" value="Tetracyclin repressor-like, C-terminal domain"/>
    <property type="match status" value="1"/>
</dbReference>
<dbReference type="PROSITE" id="PS01081">
    <property type="entry name" value="HTH_TETR_1"/>
    <property type="match status" value="1"/>
</dbReference>
<feature type="domain" description="HTH tetR-type" evidence="3">
    <location>
        <begin position="8"/>
        <end position="68"/>
    </location>
</feature>
<dbReference type="Gene3D" id="1.10.10.60">
    <property type="entry name" value="Homeodomain-like"/>
    <property type="match status" value="1"/>
</dbReference>
<name>A0A0G9K560_9BACT</name>
<dbReference type="SUPFAM" id="SSF46689">
    <property type="entry name" value="Homeodomain-like"/>
    <property type="match status" value="1"/>
</dbReference>
<sequence>MARIIDKEEKRCDIALSAITLFCEKGIQQTSIDQIAKSAGVAKGTIYLYFKNKEEIVFTIWDILTQQHEEVFYKRINPNMSAKEKILEYYNFSECQEGFDKEQTLILFQYFVSSMLIDKTSLYTDYFESFFKKDYDFITKYLYEGIENGEFVIDDVELLTNSIIMLLKGALIKAKASNMGFDEAQQILTKHITYLLEQCTRKVL</sequence>
<dbReference type="InterPro" id="IPR036271">
    <property type="entry name" value="Tet_transcr_reg_TetR-rel_C_sf"/>
</dbReference>
<evidence type="ECO:0000259" key="3">
    <source>
        <dbReference type="PROSITE" id="PS50977"/>
    </source>
</evidence>
<dbReference type="PATRIC" id="fig|1447256.3.peg.529"/>
<protein>
    <submittedName>
        <fullName evidence="4">TetR family transcriptional regulator</fullName>
    </submittedName>
</protein>
<dbReference type="InterPro" id="IPR050624">
    <property type="entry name" value="HTH-type_Tx_Regulator"/>
</dbReference>
<keyword evidence="1 2" id="KW-0238">DNA-binding</keyword>
<dbReference type="Gene3D" id="1.10.357.10">
    <property type="entry name" value="Tetracycline Repressor, domain 2"/>
    <property type="match status" value="1"/>
</dbReference>
<dbReference type="RefSeq" id="WP_046996291.1">
    <property type="nucleotide sequence ID" value="NZ_JAIQ01000060.1"/>
</dbReference>
<dbReference type="Pfam" id="PF00440">
    <property type="entry name" value="TetR_N"/>
    <property type="match status" value="1"/>
</dbReference>
<gene>
    <name evidence="4" type="ORF">AA20_02755</name>
</gene>
<dbReference type="PRINTS" id="PR00455">
    <property type="entry name" value="HTHTETR"/>
</dbReference>
<organism evidence="4 5">
    <name type="scientific">Aliarcobacter butzleri L348</name>
    <dbReference type="NCBI Taxonomy" id="1447256"/>
    <lineage>
        <taxon>Bacteria</taxon>
        <taxon>Pseudomonadati</taxon>
        <taxon>Campylobacterota</taxon>
        <taxon>Epsilonproteobacteria</taxon>
        <taxon>Campylobacterales</taxon>
        <taxon>Arcobacteraceae</taxon>
        <taxon>Aliarcobacter</taxon>
    </lineage>
</organism>